<dbReference type="InterPro" id="IPR003423">
    <property type="entry name" value="OMP_efflux"/>
</dbReference>
<dbReference type="Pfam" id="PF02321">
    <property type="entry name" value="OEP"/>
    <property type="match status" value="1"/>
</dbReference>
<dbReference type="EMBL" id="JADIMD010000029">
    <property type="protein sequence ID" value="MBO8474069.1"/>
    <property type="molecule type" value="Genomic_DNA"/>
</dbReference>
<dbReference type="AlphaFoldDB" id="A0A9D9ILV0"/>
<dbReference type="PANTHER" id="PTHR30203">
    <property type="entry name" value="OUTER MEMBRANE CATION EFFLUX PROTEIN"/>
    <property type="match status" value="1"/>
</dbReference>
<keyword evidence="2" id="KW-0175">Coiled coil</keyword>
<proteinExistence type="inferred from homology"/>
<feature type="chain" id="PRO_5039241884" evidence="3">
    <location>
        <begin position="24"/>
        <end position="394"/>
    </location>
</feature>
<evidence type="ECO:0000313" key="4">
    <source>
        <dbReference type="EMBL" id="MBO8474069.1"/>
    </source>
</evidence>
<feature type="signal peptide" evidence="3">
    <location>
        <begin position="1"/>
        <end position="23"/>
    </location>
</feature>
<evidence type="ECO:0000256" key="2">
    <source>
        <dbReference type="SAM" id="Coils"/>
    </source>
</evidence>
<evidence type="ECO:0000256" key="1">
    <source>
        <dbReference type="ARBA" id="ARBA00007613"/>
    </source>
</evidence>
<comment type="caution">
    <text evidence="4">The sequence shown here is derived from an EMBL/GenBank/DDBJ whole genome shotgun (WGS) entry which is preliminary data.</text>
</comment>
<feature type="coiled-coil region" evidence="2">
    <location>
        <begin position="229"/>
        <end position="256"/>
    </location>
</feature>
<reference evidence="4" key="2">
    <citation type="journal article" date="2021" name="PeerJ">
        <title>Extensive microbial diversity within the chicken gut microbiome revealed by metagenomics and culture.</title>
        <authorList>
            <person name="Gilroy R."/>
            <person name="Ravi A."/>
            <person name="Getino M."/>
            <person name="Pursley I."/>
            <person name="Horton D.L."/>
            <person name="Alikhan N.F."/>
            <person name="Baker D."/>
            <person name="Gharbi K."/>
            <person name="Hall N."/>
            <person name="Watson M."/>
            <person name="Adriaenssens E.M."/>
            <person name="Foster-Nyarko E."/>
            <person name="Jarju S."/>
            <person name="Secka A."/>
            <person name="Antonio M."/>
            <person name="Oren A."/>
            <person name="Chaudhuri R.R."/>
            <person name="La Ragione R."/>
            <person name="Hildebrand F."/>
            <person name="Pallen M.J."/>
        </authorList>
    </citation>
    <scope>NUCLEOTIDE SEQUENCE</scope>
    <source>
        <strain evidence="4">B1-13419</strain>
    </source>
</reference>
<reference evidence="4" key="1">
    <citation type="submission" date="2020-10" db="EMBL/GenBank/DDBJ databases">
        <authorList>
            <person name="Gilroy R."/>
        </authorList>
    </citation>
    <scope>NUCLEOTIDE SEQUENCE</scope>
    <source>
        <strain evidence="4">B1-13419</strain>
    </source>
</reference>
<evidence type="ECO:0000313" key="5">
    <source>
        <dbReference type="Proteomes" id="UP000823757"/>
    </source>
</evidence>
<dbReference type="SUPFAM" id="SSF56954">
    <property type="entry name" value="Outer membrane efflux proteins (OEP)"/>
    <property type="match status" value="1"/>
</dbReference>
<dbReference type="PANTHER" id="PTHR30203:SF24">
    <property type="entry name" value="BLR4935 PROTEIN"/>
    <property type="match status" value="1"/>
</dbReference>
<keyword evidence="3" id="KW-0732">Signal</keyword>
<accession>A0A9D9ILV0</accession>
<name>A0A9D9ILV0_9BACT</name>
<sequence length="394" mass="44672">MYRHINIIVTIFASALISHSVCAQDISSVLRSVEQNNVGLQSLRQENEAAQLETKMQNNLGDPSVEYSPFWAKGTDGVASSELVVSYGFEFPTVYASRGKAGKLQRSALEQQYLVARRNVLLQAKNLCIDIISISRRLSLLERRLDNADAMMELFQTRFDNGDASAIELNKIKMERMETAAQVSRVKSELETARLSLQAMNGNFPVDFSIMEYPAEMPVPEFEAFRDSLLADELEIKASEAELQAAEQEIKVNNQNWLPELQVGYRRNTALREASNGFIVGASFPIFSNRHKSRIAKARHTASRLQLDDARIQAESRIRAKYDEMLTLRQTIDAYDRNLMEETLDMLRRAVEAGQISVIEYYTEADSVYSSLLSLSETENQYHKLIADIYRNSL</sequence>
<dbReference type="InterPro" id="IPR010131">
    <property type="entry name" value="MdtP/NodT-like"/>
</dbReference>
<dbReference type="Gene3D" id="1.20.1600.10">
    <property type="entry name" value="Outer membrane efflux proteins (OEP)"/>
    <property type="match status" value="1"/>
</dbReference>
<comment type="similarity">
    <text evidence="1">Belongs to the outer membrane factor (OMF) (TC 1.B.17) family.</text>
</comment>
<gene>
    <name evidence="4" type="ORF">IAB91_02100</name>
</gene>
<evidence type="ECO:0000256" key="3">
    <source>
        <dbReference type="SAM" id="SignalP"/>
    </source>
</evidence>
<feature type="coiled-coil region" evidence="2">
    <location>
        <begin position="33"/>
        <end position="60"/>
    </location>
</feature>
<protein>
    <submittedName>
        <fullName evidence="4">TolC family protein</fullName>
    </submittedName>
</protein>
<organism evidence="4 5">
    <name type="scientific">Candidatus Cryptobacteroides faecigallinarum</name>
    <dbReference type="NCBI Taxonomy" id="2840763"/>
    <lineage>
        <taxon>Bacteria</taxon>
        <taxon>Pseudomonadati</taxon>
        <taxon>Bacteroidota</taxon>
        <taxon>Bacteroidia</taxon>
        <taxon>Bacteroidales</taxon>
        <taxon>Candidatus Cryptobacteroides</taxon>
    </lineage>
</organism>
<dbReference type="Proteomes" id="UP000823757">
    <property type="component" value="Unassembled WGS sequence"/>
</dbReference>
<dbReference type="GO" id="GO:0015562">
    <property type="term" value="F:efflux transmembrane transporter activity"/>
    <property type="evidence" value="ECO:0007669"/>
    <property type="project" value="InterPro"/>
</dbReference>